<protein>
    <submittedName>
        <fullName evidence="2">Uncharacterized protein</fullName>
    </submittedName>
</protein>
<organism evidence="2 3">
    <name type="scientific">Geodermatophilus obscurus</name>
    <dbReference type="NCBI Taxonomy" id="1861"/>
    <lineage>
        <taxon>Bacteria</taxon>
        <taxon>Bacillati</taxon>
        <taxon>Actinomycetota</taxon>
        <taxon>Actinomycetes</taxon>
        <taxon>Geodermatophilales</taxon>
        <taxon>Geodermatophilaceae</taxon>
        <taxon>Geodermatophilus</taxon>
    </lineage>
</organism>
<accession>A0A1M7ULE0</accession>
<evidence type="ECO:0000256" key="1">
    <source>
        <dbReference type="SAM" id="MobiDB-lite"/>
    </source>
</evidence>
<reference evidence="2 3" key="1">
    <citation type="submission" date="2016-12" db="EMBL/GenBank/DDBJ databases">
        <authorList>
            <person name="Song W.-J."/>
            <person name="Kurnit D.M."/>
        </authorList>
    </citation>
    <scope>NUCLEOTIDE SEQUENCE [LARGE SCALE GENOMIC DNA]</scope>
    <source>
        <strain evidence="2 3">DSM 43162</strain>
    </source>
</reference>
<proteinExistence type="predicted"/>
<name>A0A1M7ULE0_9ACTN</name>
<evidence type="ECO:0000313" key="2">
    <source>
        <dbReference type="EMBL" id="SHN83716.1"/>
    </source>
</evidence>
<dbReference type="RefSeq" id="WP_072919934.1">
    <property type="nucleotide sequence ID" value="NZ_FRDM01000021.1"/>
</dbReference>
<evidence type="ECO:0000313" key="3">
    <source>
        <dbReference type="Proteomes" id="UP000184428"/>
    </source>
</evidence>
<feature type="region of interest" description="Disordered" evidence="1">
    <location>
        <begin position="1"/>
        <end position="39"/>
    </location>
</feature>
<dbReference type="Proteomes" id="UP000184428">
    <property type="component" value="Unassembled WGS sequence"/>
</dbReference>
<sequence length="60" mass="6449">MTVHVGEVSSSVELQGVPGQRPAPAAPDRPAGWDERQRHRELAEEEARLRARTAGGGFDG</sequence>
<gene>
    <name evidence="2" type="ORF">SAMN05660350_03475</name>
</gene>
<dbReference type="EMBL" id="FRDM01000021">
    <property type="protein sequence ID" value="SHN83716.1"/>
    <property type="molecule type" value="Genomic_DNA"/>
</dbReference>
<dbReference type="AlphaFoldDB" id="A0A1M7ULE0"/>